<keyword evidence="1" id="KW-1133">Transmembrane helix</keyword>
<dbReference type="Pfam" id="PF01757">
    <property type="entry name" value="Acyl_transf_3"/>
    <property type="match status" value="1"/>
</dbReference>
<keyword evidence="1" id="KW-0472">Membrane</keyword>
<evidence type="ECO:0000259" key="2">
    <source>
        <dbReference type="Pfam" id="PF01757"/>
    </source>
</evidence>
<feature type="transmembrane region" description="Helical" evidence="1">
    <location>
        <begin position="173"/>
        <end position="188"/>
    </location>
</feature>
<reference evidence="3 4" key="1">
    <citation type="submission" date="2022-05" db="EMBL/GenBank/DDBJ databases">
        <title>Chromosome-level reference genomes for two strains of Caenorhabditis briggsae: an improved platform for comparative genomics.</title>
        <authorList>
            <person name="Stevens L."/>
            <person name="Andersen E.C."/>
        </authorList>
    </citation>
    <scope>NUCLEOTIDE SEQUENCE [LARGE SCALE GENOMIC DNA]</scope>
    <source>
        <strain evidence="3">QX1410_ONT</strain>
        <tissue evidence="3">Whole-organism</tissue>
    </source>
</reference>
<evidence type="ECO:0000313" key="4">
    <source>
        <dbReference type="Proteomes" id="UP000827892"/>
    </source>
</evidence>
<dbReference type="EMBL" id="CP090894">
    <property type="protein sequence ID" value="ULT94432.1"/>
    <property type="molecule type" value="Genomic_DNA"/>
</dbReference>
<dbReference type="GO" id="GO:0016747">
    <property type="term" value="F:acyltransferase activity, transferring groups other than amino-acyl groups"/>
    <property type="evidence" value="ECO:0007669"/>
    <property type="project" value="InterPro"/>
</dbReference>
<feature type="transmembrane region" description="Helical" evidence="1">
    <location>
        <begin position="83"/>
        <end position="105"/>
    </location>
</feature>
<dbReference type="PANTHER" id="PTHR23028:SF118">
    <property type="entry name" value="ACYL_TRANSF_3 DOMAIN-CONTAINING PROTEIN"/>
    <property type="match status" value="1"/>
</dbReference>
<dbReference type="AlphaFoldDB" id="A0AAE9A9Z8"/>
<name>A0AAE9A9Z8_CAEBR</name>
<gene>
    <name evidence="3" type="ORF">L3Y34_003718</name>
</gene>
<proteinExistence type="predicted"/>
<feature type="transmembrane region" description="Helical" evidence="1">
    <location>
        <begin position="194"/>
        <end position="215"/>
    </location>
</feature>
<dbReference type="PANTHER" id="PTHR23028">
    <property type="entry name" value="ACETYLTRANSFERASE"/>
    <property type="match status" value="1"/>
</dbReference>
<dbReference type="InterPro" id="IPR002656">
    <property type="entry name" value="Acyl_transf_3_dom"/>
</dbReference>
<evidence type="ECO:0000313" key="3">
    <source>
        <dbReference type="EMBL" id="ULT94432.1"/>
    </source>
</evidence>
<feature type="domain" description="Acyltransferase 3" evidence="2">
    <location>
        <begin position="13"/>
        <end position="226"/>
    </location>
</feature>
<sequence length="249" mass="29082">MTSSTQNNSKREDLQGLRGLAIMAVLAFHFYPNQFPNGYLGVDQFFVLSGFLMCMLLKKSQELPIFSFFTQFYIRRFKRILPLYFQFILCTVIALYTIFPTAAILQNKMSAGKALIFLSNRSPTANEDYFKKLFIALDLFTHTWSLSVEVQFYLLVPFIFLIGRLFRNSYREIYYAAIAILSFGYHFYSPTSVAFNSVIARIWQFSIGMISYFIVDNRKDNTILYEPETIMISFSFFFQRSSFSDMATH</sequence>
<feature type="transmembrane region" description="Helical" evidence="1">
    <location>
        <begin position="150"/>
        <end position="166"/>
    </location>
</feature>
<evidence type="ECO:0000256" key="1">
    <source>
        <dbReference type="SAM" id="Phobius"/>
    </source>
</evidence>
<dbReference type="InterPro" id="IPR050879">
    <property type="entry name" value="Acyltransferase_3"/>
</dbReference>
<protein>
    <recommendedName>
        <fullName evidence="2">Acyltransferase 3 domain-containing protein</fullName>
    </recommendedName>
</protein>
<keyword evidence="1" id="KW-0812">Transmembrane</keyword>
<dbReference type="Proteomes" id="UP000827892">
    <property type="component" value="Chromosome IV"/>
</dbReference>
<organism evidence="3 4">
    <name type="scientific">Caenorhabditis briggsae</name>
    <dbReference type="NCBI Taxonomy" id="6238"/>
    <lineage>
        <taxon>Eukaryota</taxon>
        <taxon>Metazoa</taxon>
        <taxon>Ecdysozoa</taxon>
        <taxon>Nematoda</taxon>
        <taxon>Chromadorea</taxon>
        <taxon>Rhabditida</taxon>
        <taxon>Rhabditina</taxon>
        <taxon>Rhabditomorpha</taxon>
        <taxon>Rhabditoidea</taxon>
        <taxon>Rhabditidae</taxon>
        <taxon>Peloderinae</taxon>
        <taxon>Caenorhabditis</taxon>
    </lineage>
</organism>
<accession>A0AAE9A9Z8</accession>